<evidence type="ECO:0000313" key="2">
    <source>
        <dbReference type="Proteomes" id="UP000011532"/>
    </source>
</evidence>
<dbReference type="GeneID" id="8925715"/>
<gene>
    <name evidence="1" type="ORF">C498_08235</name>
</gene>
<reference evidence="1 2" key="2">
    <citation type="journal article" date="2014" name="PLoS Genet.">
        <title>Phylogenetically driven sequencing of extremely halophilic archaea reveals strategies for static and dynamic osmo-response.</title>
        <authorList>
            <person name="Becker E.A."/>
            <person name="Seitzer P.M."/>
            <person name="Tritt A."/>
            <person name="Larsen D."/>
            <person name="Krusor M."/>
            <person name="Yao A.I."/>
            <person name="Wu D."/>
            <person name="Madern D."/>
            <person name="Eisen J.A."/>
            <person name="Darling A.E."/>
            <person name="Facciotti M.T."/>
        </authorList>
    </citation>
    <scope>NUCLEOTIDE SEQUENCE [LARGE SCALE GENOMIC DNA]</scope>
    <source>
        <strain evidence="2">ATCC 29605 / DSM 3757 / JCM 8879 / NBRC 14742 / NCIMB 2012 / VKM B-1768 / DS2</strain>
    </source>
</reference>
<dbReference type="AlphaFoldDB" id="A0A384LFM5"/>
<dbReference type="EMBL" id="AOHU01000046">
    <property type="protein sequence ID" value="ELY32500.1"/>
    <property type="molecule type" value="Genomic_DNA"/>
</dbReference>
<dbReference type="RefSeq" id="WP_004042666.1">
    <property type="nucleotide sequence ID" value="NC_013967.1"/>
</dbReference>
<accession>A0A384LFM5</accession>
<name>A0A384LFM5_HALVD</name>
<organism evidence="1 2">
    <name type="scientific">Haloferax volcanii (strain ATCC 29605 / DSM 3757 / JCM 8879 / NBRC 14742 / NCIMB 2012 / VKM B-1768 / DS2)</name>
    <name type="common">Halobacterium volcanii</name>
    <dbReference type="NCBI Taxonomy" id="309800"/>
    <lineage>
        <taxon>Archaea</taxon>
        <taxon>Methanobacteriati</taxon>
        <taxon>Methanobacteriota</taxon>
        <taxon>Stenosarchaea group</taxon>
        <taxon>Halobacteria</taxon>
        <taxon>Halobacteriales</taxon>
        <taxon>Haloferacaceae</taxon>
        <taxon>Haloferax</taxon>
    </lineage>
</organism>
<evidence type="ECO:0000313" key="1">
    <source>
        <dbReference type="EMBL" id="ELY32500.1"/>
    </source>
</evidence>
<dbReference type="InterPro" id="IPR055944">
    <property type="entry name" value="DUF7522"/>
</dbReference>
<reference evidence="2" key="1">
    <citation type="submission" date="2012-11" db="EMBL/GenBank/DDBJ databases">
        <authorList>
            <person name="Becker E.A."/>
            <person name="Seitzer P."/>
            <person name="Tritt A."/>
            <person name="Larsen D."/>
            <person name="Yao A."/>
            <person name="Wu D."/>
            <person name="Darling A."/>
            <person name="Eisen J.A."/>
            <person name="Facciotti M.T."/>
        </authorList>
    </citation>
    <scope>NUCLEOTIDE SEQUENCE [LARGE SCALE GENOMIC DNA]</scope>
    <source>
        <strain evidence="2">ATCC 29605 / DSM 3757 / JCM 8879 / NBRC 14742 / NCIMB 2012 / VKM B-1768 / DS2</strain>
    </source>
</reference>
<comment type="caution">
    <text evidence="1">The sequence shown here is derived from an EMBL/GenBank/DDBJ whole genome shotgun (WGS) entry which is preliminary data.</text>
</comment>
<dbReference type="OrthoDB" id="256252at2157"/>
<protein>
    <submittedName>
        <fullName evidence="1">Uncharacterized protein</fullName>
    </submittedName>
</protein>
<proteinExistence type="predicted"/>
<dbReference type="Proteomes" id="UP000011532">
    <property type="component" value="Unassembled WGS sequence"/>
</dbReference>
<dbReference type="Pfam" id="PF24366">
    <property type="entry name" value="DUF7522"/>
    <property type="match status" value="1"/>
</dbReference>
<sequence length="142" mass="15483">MTESTPTITRSVADALVSTCRTTLEDSLRSVVHFTRDDFDVLYVRRNLHDGDEAAARAASAGLVESERTGFGPRETYNAGATGATSDFGEYEFTLRVFSDGFVGRVVGGDRGVIVTTDELELSEFEEMEVALRRMLETTTAG</sequence>